<reference evidence="2" key="1">
    <citation type="journal article" date="2017" name="Front. Plant Sci.">
        <title>Climate Clever Clovers: New Paradigm to Reduce the Environmental Footprint of Ruminants by Breeding Low Methanogenic Forages Utilizing Haplotype Variation.</title>
        <authorList>
            <person name="Kaur P."/>
            <person name="Appels R."/>
            <person name="Bayer P.E."/>
            <person name="Keeble-Gagnere G."/>
            <person name="Wang J."/>
            <person name="Hirakawa H."/>
            <person name="Shirasawa K."/>
            <person name="Vercoe P."/>
            <person name="Stefanova K."/>
            <person name="Durmic Z."/>
            <person name="Nichols P."/>
            <person name="Revell C."/>
            <person name="Isobe S.N."/>
            <person name="Edwards D."/>
            <person name="Erskine W."/>
        </authorList>
    </citation>
    <scope>NUCLEOTIDE SEQUENCE [LARGE SCALE GENOMIC DNA]</scope>
    <source>
        <strain evidence="2">cv. Daliak</strain>
    </source>
</reference>
<name>A0A2Z6MC28_TRISU</name>
<evidence type="ECO:0000313" key="1">
    <source>
        <dbReference type="EMBL" id="GAU29328.1"/>
    </source>
</evidence>
<gene>
    <name evidence="1" type="ORF">TSUD_226990</name>
</gene>
<accession>A0A2Z6MC28</accession>
<proteinExistence type="predicted"/>
<protein>
    <submittedName>
        <fullName evidence="1">Uncharacterized protein</fullName>
    </submittedName>
</protein>
<dbReference type="AlphaFoldDB" id="A0A2Z6MC28"/>
<evidence type="ECO:0000313" key="2">
    <source>
        <dbReference type="Proteomes" id="UP000242715"/>
    </source>
</evidence>
<dbReference type="Proteomes" id="UP000242715">
    <property type="component" value="Unassembled WGS sequence"/>
</dbReference>
<sequence>MSFINLITKRLLVVVKEFEWSHLGEEQKFEDRRYGVFGKKLDSDLKYIHDDDEVLRQCI</sequence>
<organism evidence="1 2">
    <name type="scientific">Trifolium subterraneum</name>
    <name type="common">Subterranean clover</name>
    <dbReference type="NCBI Taxonomy" id="3900"/>
    <lineage>
        <taxon>Eukaryota</taxon>
        <taxon>Viridiplantae</taxon>
        <taxon>Streptophyta</taxon>
        <taxon>Embryophyta</taxon>
        <taxon>Tracheophyta</taxon>
        <taxon>Spermatophyta</taxon>
        <taxon>Magnoliopsida</taxon>
        <taxon>eudicotyledons</taxon>
        <taxon>Gunneridae</taxon>
        <taxon>Pentapetalae</taxon>
        <taxon>rosids</taxon>
        <taxon>fabids</taxon>
        <taxon>Fabales</taxon>
        <taxon>Fabaceae</taxon>
        <taxon>Papilionoideae</taxon>
        <taxon>50 kb inversion clade</taxon>
        <taxon>NPAAA clade</taxon>
        <taxon>Hologalegina</taxon>
        <taxon>IRL clade</taxon>
        <taxon>Trifolieae</taxon>
        <taxon>Trifolium</taxon>
    </lineage>
</organism>
<keyword evidence="2" id="KW-1185">Reference proteome</keyword>
<dbReference type="EMBL" id="DF973393">
    <property type="protein sequence ID" value="GAU29328.1"/>
    <property type="molecule type" value="Genomic_DNA"/>
</dbReference>